<keyword evidence="6" id="KW-0863">Zinc-finger</keyword>
<dbReference type="HOGENOM" id="CLU_377771_0_0_1"/>
<feature type="domain" description="SET" evidence="13">
    <location>
        <begin position="368"/>
        <end position="500"/>
    </location>
</feature>
<feature type="compositionally biased region" description="Basic and acidic residues" evidence="12">
    <location>
        <begin position="691"/>
        <end position="711"/>
    </location>
</feature>
<dbReference type="EMBL" id="GL379807">
    <property type="protein sequence ID" value="EGT41436.1"/>
    <property type="molecule type" value="Genomic_DNA"/>
</dbReference>
<evidence type="ECO:0000256" key="6">
    <source>
        <dbReference type="ARBA" id="ARBA00022771"/>
    </source>
</evidence>
<dbReference type="AlphaFoldDB" id="G0MQK1"/>
<feature type="region of interest" description="Disordered" evidence="12">
    <location>
        <begin position="291"/>
        <end position="331"/>
    </location>
</feature>
<feature type="region of interest" description="Disordered" evidence="12">
    <location>
        <begin position="527"/>
        <end position="554"/>
    </location>
</feature>
<evidence type="ECO:0000313" key="15">
    <source>
        <dbReference type="Proteomes" id="UP000008068"/>
    </source>
</evidence>
<dbReference type="GO" id="GO:0006325">
    <property type="term" value="P:chromatin organization"/>
    <property type="evidence" value="ECO:0007669"/>
    <property type="project" value="UniProtKB-KW"/>
</dbReference>
<feature type="compositionally biased region" description="Basic and acidic residues" evidence="12">
    <location>
        <begin position="583"/>
        <end position="607"/>
    </location>
</feature>
<keyword evidence="9" id="KW-0175">Coiled coil</keyword>
<evidence type="ECO:0000256" key="5">
    <source>
        <dbReference type="ARBA" id="ARBA00022723"/>
    </source>
</evidence>
<feature type="region of interest" description="Disordered" evidence="12">
    <location>
        <begin position="583"/>
        <end position="734"/>
    </location>
</feature>
<dbReference type="GO" id="GO:0070210">
    <property type="term" value="C:Rpd3L-Expanded complex"/>
    <property type="evidence" value="ECO:0007669"/>
    <property type="project" value="TreeGrafter"/>
</dbReference>
<keyword evidence="15" id="KW-1185">Reference proteome</keyword>
<feature type="compositionally biased region" description="Basic and acidic residues" evidence="12">
    <location>
        <begin position="722"/>
        <end position="734"/>
    </location>
</feature>
<dbReference type="GO" id="GO:0032259">
    <property type="term" value="P:methylation"/>
    <property type="evidence" value="ECO:0007669"/>
    <property type="project" value="UniProtKB-KW"/>
</dbReference>
<reference evidence="15" key="1">
    <citation type="submission" date="2011-07" db="EMBL/GenBank/DDBJ databases">
        <authorList>
            <consortium name="Caenorhabditis brenneri Sequencing and Analysis Consortium"/>
            <person name="Wilson R.K."/>
        </authorList>
    </citation>
    <scope>NUCLEOTIDE SEQUENCE [LARGE SCALE GENOMIC DNA]</scope>
    <source>
        <strain evidence="15">PB2801</strain>
    </source>
</reference>
<evidence type="ECO:0000256" key="7">
    <source>
        <dbReference type="ARBA" id="ARBA00022833"/>
    </source>
</evidence>
<dbReference type="GO" id="GO:0008168">
    <property type="term" value="F:methyltransferase activity"/>
    <property type="evidence" value="ECO:0007669"/>
    <property type="project" value="UniProtKB-KW"/>
</dbReference>
<evidence type="ECO:0000256" key="12">
    <source>
        <dbReference type="SAM" id="MobiDB-lite"/>
    </source>
</evidence>
<keyword evidence="10" id="KW-0539">Nucleus</keyword>
<proteinExistence type="inferred from homology"/>
<evidence type="ECO:0000256" key="3">
    <source>
        <dbReference type="ARBA" id="ARBA00022679"/>
    </source>
</evidence>
<dbReference type="Gene3D" id="2.170.270.10">
    <property type="entry name" value="SET domain"/>
    <property type="match status" value="1"/>
</dbReference>
<comment type="subcellular location">
    <subcellularLocation>
        <location evidence="1">Nucleus</location>
    </subcellularLocation>
</comment>
<keyword evidence="7" id="KW-0862">Zinc</keyword>
<dbReference type="OrthoDB" id="5877798at2759"/>
<evidence type="ECO:0000259" key="13">
    <source>
        <dbReference type="SMART" id="SM00317"/>
    </source>
</evidence>
<organism evidence="15">
    <name type="scientific">Caenorhabditis brenneri</name>
    <name type="common">Nematode worm</name>
    <dbReference type="NCBI Taxonomy" id="135651"/>
    <lineage>
        <taxon>Eukaryota</taxon>
        <taxon>Metazoa</taxon>
        <taxon>Ecdysozoa</taxon>
        <taxon>Nematoda</taxon>
        <taxon>Chromadorea</taxon>
        <taxon>Rhabditida</taxon>
        <taxon>Rhabditina</taxon>
        <taxon>Rhabditomorpha</taxon>
        <taxon>Rhabditoidea</taxon>
        <taxon>Rhabditidae</taxon>
        <taxon>Peloderinae</taxon>
        <taxon>Caenorhabditis</taxon>
    </lineage>
</organism>
<gene>
    <name evidence="14" type="ORF">CAEBREN_03809</name>
</gene>
<dbReference type="Pfam" id="PF00856">
    <property type="entry name" value="SET"/>
    <property type="match status" value="1"/>
</dbReference>
<feature type="compositionally biased region" description="Basic and acidic residues" evidence="12">
    <location>
        <begin position="621"/>
        <end position="657"/>
    </location>
</feature>
<keyword evidence="8" id="KW-0156">Chromatin regulator</keyword>
<keyword evidence="5" id="KW-0479">Metal-binding</keyword>
<dbReference type="PANTHER" id="PTHR46462:SF3">
    <property type="entry name" value="UPSET, ISOFORM A"/>
    <property type="match status" value="1"/>
</dbReference>
<dbReference type="FunFam" id="2.170.270.10:FF:000096">
    <property type="entry name" value="Histone-lysine N-methyltransferase set-26"/>
    <property type="match status" value="1"/>
</dbReference>
<dbReference type="SUPFAM" id="SSF82199">
    <property type="entry name" value="SET domain"/>
    <property type="match status" value="1"/>
</dbReference>
<dbReference type="SMART" id="SM00317">
    <property type="entry name" value="SET"/>
    <property type="match status" value="1"/>
</dbReference>
<dbReference type="PANTHER" id="PTHR46462">
    <property type="entry name" value="UPSET, ISOFORM A"/>
    <property type="match status" value="1"/>
</dbReference>
<name>G0MQK1_CAEBE</name>
<feature type="region of interest" description="Disordered" evidence="12">
    <location>
        <begin position="25"/>
        <end position="93"/>
    </location>
</feature>
<dbReference type="eggNOG" id="KOG1844">
    <property type="taxonomic scope" value="Eukaryota"/>
</dbReference>
<dbReference type="STRING" id="135651.G0MQK1"/>
<dbReference type="InterPro" id="IPR046341">
    <property type="entry name" value="SET_dom_sf"/>
</dbReference>
<accession>G0MQK1</accession>
<evidence type="ECO:0000313" key="14">
    <source>
        <dbReference type="EMBL" id="EGT41436.1"/>
    </source>
</evidence>
<keyword evidence="3" id="KW-0808">Transferase</keyword>
<dbReference type="CDD" id="cd10529">
    <property type="entry name" value="SET_SETD5-like"/>
    <property type="match status" value="1"/>
</dbReference>
<sequence length="734" mass="84353">MDVRGDNRGVPREMMEHHVNYYPHDEMHQMRPPPANRAFQPSAYVPPAYVPPQQGADNVQEVDLPNRDQNQEGEEEEEEDDEEHMSRFDANEETVWIDSDGDEETENIILKRNFFLPYSDHNYDMPTPEERVIHPIEGPFAIIGGLDEEGNVIRQYMPPGYEAYGEEFGVPDELELADRAAAEEARLAQIQYQQQYQLHPQVYAVPPVARNHMMYQPELGIAAAAAGGARPAQVQHQQQPHAVQQRGVVPMREEPYRPQHEYVAPQLVAQPRVSGPKNRAAPTTAILRETQQGQEHVVTRREQQQNHQPSRNPAPPPPQQHQQQRQQARVGNHVPQLNDYSAAAAQLLATLNSTAGAEELIEDARCHRKARRMFVEENVAALVTSEVVSRRQVILEMNGHVSMSNEVKRQPGGGNSVFMYDGLMKNTSGEDIGDHKELVCVDTKKKGNDSRFVRRSCVPNCVLLHVLGSQATLGIMIVANKDIHRNVEVTLPFDADWRDSDVPLECAEHLKELQMCPFEAERRRYTNERHRNQETERRKAEEARRADEERRRLEDEVRLEVAAGTRQMDEEVKLERMAPLPKKAERACKKEAEKKLEAEGKASEKKPSRNPAPPPPQRRRYANERHRSQETERRAAEEYRRANEEIRRLEDEIRQMDEEAEQERMASNCVKKTENDKADKKKLKRMAPLPKKAERACKKKAMEKLEAERKASEKKRKATNARIEEKVEAKKTRR</sequence>
<feature type="compositionally biased region" description="Acidic residues" evidence="12">
    <location>
        <begin position="71"/>
        <end position="83"/>
    </location>
</feature>
<evidence type="ECO:0000256" key="10">
    <source>
        <dbReference type="ARBA" id="ARBA00023242"/>
    </source>
</evidence>
<protein>
    <recommendedName>
        <fullName evidence="13">SET domain-containing protein</fullName>
    </recommendedName>
</protein>
<keyword evidence="4" id="KW-0949">S-adenosyl-L-methionine</keyword>
<dbReference type="GO" id="GO:0006355">
    <property type="term" value="P:regulation of DNA-templated transcription"/>
    <property type="evidence" value="ECO:0007669"/>
    <property type="project" value="TreeGrafter"/>
</dbReference>
<keyword evidence="2" id="KW-0489">Methyltransferase</keyword>
<evidence type="ECO:0000256" key="4">
    <source>
        <dbReference type="ARBA" id="ARBA00022691"/>
    </source>
</evidence>
<evidence type="ECO:0000256" key="8">
    <source>
        <dbReference type="ARBA" id="ARBA00022853"/>
    </source>
</evidence>
<dbReference type="InterPro" id="IPR001214">
    <property type="entry name" value="SET_dom"/>
</dbReference>
<dbReference type="GO" id="GO:0034967">
    <property type="term" value="C:Set3 complex"/>
    <property type="evidence" value="ECO:0007669"/>
    <property type="project" value="TreeGrafter"/>
</dbReference>
<dbReference type="Proteomes" id="UP000008068">
    <property type="component" value="Unassembled WGS sequence"/>
</dbReference>
<evidence type="ECO:0000256" key="11">
    <source>
        <dbReference type="ARBA" id="ARBA00060998"/>
    </source>
</evidence>
<feature type="compositionally biased region" description="Low complexity" evidence="12">
    <location>
        <begin position="43"/>
        <end position="54"/>
    </location>
</feature>
<evidence type="ECO:0000256" key="9">
    <source>
        <dbReference type="ARBA" id="ARBA00023054"/>
    </source>
</evidence>
<evidence type="ECO:0000256" key="1">
    <source>
        <dbReference type="ARBA" id="ARBA00004123"/>
    </source>
</evidence>
<dbReference type="GO" id="GO:0008270">
    <property type="term" value="F:zinc ion binding"/>
    <property type="evidence" value="ECO:0007669"/>
    <property type="project" value="UniProtKB-KW"/>
</dbReference>
<dbReference type="InParanoid" id="G0MQK1"/>
<evidence type="ECO:0000256" key="2">
    <source>
        <dbReference type="ARBA" id="ARBA00022603"/>
    </source>
</evidence>
<comment type="similarity">
    <text evidence="11">Belongs to the class V-like SAM-binding methyltransferase superfamily.</text>
</comment>